<organism evidence="2 3">
    <name type="scientific">Intoshia linei</name>
    <dbReference type="NCBI Taxonomy" id="1819745"/>
    <lineage>
        <taxon>Eukaryota</taxon>
        <taxon>Metazoa</taxon>
        <taxon>Spiralia</taxon>
        <taxon>Lophotrochozoa</taxon>
        <taxon>Mesozoa</taxon>
        <taxon>Orthonectida</taxon>
        <taxon>Rhopaluridae</taxon>
        <taxon>Intoshia</taxon>
    </lineage>
</organism>
<name>A0A177ASZ6_9BILA</name>
<evidence type="ECO:0000313" key="2">
    <source>
        <dbReference type="EMBL" id="OAF64511.1"/>
    </source>
</evidence>
<dbReference type="Proteomes" id="UP000078046">
    <property type="component" value="Unassembled WGS sequence"/>
</dbReference>
<evidence type="ECO:0000256" key="1">
    <source>
        <dbReference type="SAM" id="Phobius"/>
    </source>
</evidence>
<sequence length="83" mass="9470">MRHWTKKEHPFDILPTNEIAERSLATMGSYINSVKSDTMLKSKTIFDVFFNFMTLLQGFSTIYSICTPSVLGNIIFPLPPLNI</sequence>
<proteinExistence type="predicted"/>
<dbReference type="EMBL" id="LWCA01001781">
    <property type="protein sequence ID" value="OAF64511.1"/>
    <property type="molecule type" value="Genomic_DNA"/>
</dbReference>
<dbReference type="AlphaFoldDB" id="A0A177ASZ6"/>
<feature type="transmembrane region" description="Helical" evidence="1">
    <location>
        <begin position="48"/>
        <end position="76"/>
    </location>
</feature>
<evidence type="ECO:0000313" key="3">
    <source>
        <dbReference type="Proteomes" id="UP000078046"/>
    </source>
</evidence>
<keyword evidence="1" id="KW-1133">Transmembrane helix</keyword>
<keyword evidence="3" id="KW-1185">Reference proteome</keyword>
<keyword evidence="1" id="KW-0812">Transmembrane</keyword>
<comment type="caution">
    <text evidence="2">The sequence shown here is derived from an EMBL/GenBank/DDBJ whole genome shotgun (WGS) entry which is preliminary data.</text>
</comment>
<accession>A0A177ASZ6</accession>
<reference evidence="2 3" key="1">
    <citation type="submission" date="2016-04" db="EMBL/GenBank/DDBJ databases">
        <title>The genome of Intoshia linei affirms orthonectids as highly simplified spiralians.</title>
        <authorList>
            <person name="Mikhailov K.V."/>
            <person name="Slusarev G.S."/>
            <person name="Nikitin M.A."/>
            <person name="Logacheva M.D."/>
            <person name="Penin A."/>
            <person name="Aleoshin V."/>
            <person name="Panchin Y.V."/>
        </authorList>
    </citation>
    <scope>NUCLEOTIDE SEQUENCE [LARGE SCALE GENOMIC DNA]</scope>
    <source>
        <strain evidence="2">Intl2013</strain>
        <tissue evidence="2">Whole animal</tissue>
    </source>
</reference>
<keyword evidence="1" id="KW-0472">Membrane</keyword>
<gene>
    <name evidence="2" type="ORF">A3Q56_07779</name>
</gene>
<protein>
    <submittedName>
        <fullName evidence="2">Uncharacterized protein</fullName>
    </submittedName>
</protein>